<sequence length="179" mass="21115">MADIINIRLTKECPEVSLMDETAKALGISRNEMIVRAITMMVNFDTTFYKKLEKYSENVRVPMHLAIQNTIIKRWAQDNAKKAVWGTNKDLLLEFAYNEDGVVTTKELYEMIYKMTFEEETKERFRLLQEDINHGIELRGEDKAFYEEFKPKYGYKPKMEKKSLNEGITFWEGEDDGEK</sequence>
<protein>
    <submittedName>
        <fullName evidence="1">Uncharacterized protein</fullName>
    </submittedName>
</protein>
<dbReference type="Proteomes" id="UP000563151">
    <property type="component" value="Unassembled WGS sequence"/>
</dbReference>
<accession>A0A923E8B4</accession>
<comment type="caution">
    <text evidence="1">The sequence shown here is derived from an EMBL/GenBank/DDBJ whole genome shotgun (WGS) entry which is preliminary data.</text>
</comment>
<name>A0A923E8B4_CLOTT</name>
<evidence type="ECO:0000313" key="1">
    <source>
        <dbReference type="EMBL" id="MBC2396284.1"/>
    </source>
</evidence>
<organism evidence="1 2">
    <name type="scientific">Clostridium tetanomorphum</name>
    <dbReference type="NCBI Taxonomy" id="1553"/>
    <lineage>
        <taxon>Bacteria</taxon>
        <taxon>Bacillati</taxon>
        <taxon>Bacillota</taxon>
        <taxon>Clostridia</taxon>
        <taxon>Eubacteriales</taxon>
        <taxon>Clostridiaceae</taxon>
        <taxon>Clostridium</taxon>
    </lineage>
</organism>
<reference evidence="1 2" key="1">
    <citation type="submission" date="2020-04" db="EMBL/GenBank/DDBJ databases">
        <title>Genomic insights into acetone-butanol-ethanol (ABE) fermentation by sequencing solventogenic clostridia strains.</title>
        <authorList>
            <person name="Brown S."/>
        </authorList>
    </citation>
    <scope>NUCLEOTIDE SEQUENCE [LARGE SCALE GENOMIC DNA]</scope>
    <source>
        <strain evidence="1 2">DJ011</strain>
    </source>
</reference>
<dbReference type="AlphaFoldDB" id="A0A923E8B4"/>
<gene>
    <name evidence="1" type="ORF">HGG79_00645</name>
</gene>
<dbReference type="EMBL" id="JAAZWO010000001">
    <property type="protein sequence ID" value="MBC2396284.1"/>
    <property type="molecule type" value="Genomic_DNA"/>
</dbReference>
<dbReference type="RefSeq" id="WP_173680113.1">
    <property type="nucleotide sequence ID" value="NZ_JAAZWO010000001.1"/>
</dbReference>
<evidence type="ECO:0000313" key="2">
    <source>
        <dbReference type="Proteomes" id="UP000563151"/>
    </source>
</evidence>
<keyword evidence="2" id="KW-1185">Reference proteome</keyword>
<proteinExistence type="predicted"/>